<dbReference type="RefSeq" id="WP_023366733.1">
    <property type="nucleotide sequence ID" value="NC_022664.1"/>
</dbReference>
<keyword evidence="2" id="KW-0413">Isomerase</keyword>
<dbReference type="NCBIfam" id="TIGR00035">
    <property type="entry name" value="asp_race"/>
    <property type="match status" value="1"/>
</dbReference>
<evidence type="ECO:0000313" key="4">
    <source>
        <dbReference type="EMBL" id="AGY92005.1"/>
    </source>
</evidence>
<dbReference type="Pfam" id="PF01177">
    <property type="entry name" value="Asp_Glu_race"/>
    <property type="match status" value="1"/>
</dbReference>
<dbReference type="InterPro" id="IPR015942">
    <property type="entry name" value="Asp/Glu/hydantoin_racemase"/>
</dbReference>
<evidence type="ECO:0000256" key="3">
    <source>
        <dbReference type="SAM" id="MobiDB-lite"/>
    </source>
</evidence>
<evidence type="ECO:0000313" key="5">
    <source>
        <dbReference type="Proteomes" id="UP000017640"/>
    </source>
</evidence>
<gene>
    <name evidence="4" type="ORF">SPICUR_05145</name>
</gene>
<dbReference type="STRING" id="1335757.SPICUR_05145"/>
<dbReference type="KEGG" id="spiu:SPICUR_05145"/>
<dbReference type="InterPro" id="IPR001920">
    <property type="entry name" value="Asp/Glu_race"/>
</dbReference>
<proteinExistence type="inferred from homology"/>
<feature type="region of interest" description="Disordered" evidence="3">
    <location>
        <begin position="235"/>
        <end position="263"/>
    </location>
</feature>
<dbReference type="PANTHER" id="PTHR21198:SF7">
    <property type="entry name" value="ASPARTATE-GLUTAMATE RACEMASE FAMILY"/>
    <property type="match status" value="1"/>
</dbReference>
<dbReference type="Proteomes" id="UP000017640">
    <property type="component" value="Chromosome"/>
</dbReference>
<sequence length="263" mass="27471">MIPRRIGILGGMGPAATVLFMQRLIDAVPSRDDAGHVPLIVDQNPQVPSRIAHLIEGHGDDPAPVLAVTAQRLQQAGATALAMPCNTAHRYAVAIRRAVDVPFLDMVALAAAHASELVGAGGKVGILASPAVETIALYEGPLRERGLTPVYPDDREALLNVIKSVKADGPTPSSRAAFQALSESLLEAGAVTQLIACTEFSLIADAVSPRVTAFDALDCLVEGVVEFAFRGDANEPMAANNEPPVSEHPHVSDADNQSTGEAQ</sequence>
<feature type="compositionally biased region" description="Polar residues" evidence="3">
    <location>
        <begin position="254"/>
        <end position="263"/>
    </location>
</feature>
<dbReference type="PANTHER" id="PTHR21198">
    <property type="entry name" value="GLUTAMATE RACEMASE"/>
    <property type="match status" value="1"/>
</dbReference>
<dbReference type="EMBL" id="CP005990">
    <property type="protein sequence ID" value="AGY92005.1"/>
    <property type="molecule type" value="Genomic_DNA"/>
</dbReference>
<dbReference type="Gene3D" id="3.40.50.1860">
    <property type="match status" value="2"/>
</dbReference>
<dbReference type="InterPro" id="IPR004380">
    <property type="entry name" value="Asp_race"/>
</dbReference>
<dbReference type="HOGENOM" id="CLU_055360_2_1_6"/>
<accession>U5T3I3</accession>
<evidence type="ECO:0008006" key="6">
    <source>
        <dbReference type="Google" id="ProtNLM"/>
    </source>
</evidence>
<dbReference type="eggNOG" id="COG1794">
    <property type="taxonomic scope" value="Bacteria"/>
</dbReference>
<keyword evidence="5" id="KW-1185">Reference proteome</keyword>
<organism evidence="4 5">
    <name type="scientific">Spiribacter curvatus</name>
    <dbReference type="NCBI Taxonomy" id="1335757"/>
    <lineage>
        <taxon>Bacteria</taxon>
        <taxon>Pseudomonadati</taxon>
        <taxon>Pseudomonadota</taxon>
        <taxon>Gammaproteobacteria</taxon>
        <taxon>Chromatiales</taxon>
        <taxon>Ectothiorhodospiraceae</taxon>
        <taxon>Spiribacter</taxon>
    </lineage>
</organism>
<dbReference type="SUPFAM" id="SSF53681">
    <property type="entry name" value="Aspartate/glutamate racemase"/>
    <property type="match status" value="2"/>
</dbReference>
<comment type="similarity">
    <text evidence="1">Belongs to the aspartate/glutamate racemases family.</text>
</comment>
<reference evidence="4 5" key="1">
    <citation type="journal article" date="2013" name="BMC Genomics">
        <title>Genomes of "Spiribacter", a streamlined, successful halophilic bacterium.</title>
        <authorList>
            <person name="Lopez-Perez M."/>
            <person name="Ghai R."/>
            <person name="Leon M.J."/>
            <person name="Rodriguez-Olmos A."/>
            <person name="Copa-Patino J.L."/>
            <person name="Soliveri J."/>
            <person name="Sanchez-Porro C."/>
            <person name="Ventosa A."/>
            <person name="Rodriguez-Valera F."/>
        </authorList>
    </citation>
    <scope>NUCLEOTIDE SEQUENCE [LARGE SCALE GENOMIC DNA]</scope>
    <source>
        <strain evidence="4 5">UAH-SP71</strain>
    </source>
</reference>
<name>U5T3I3_9GAMM</name>
<evidence type="ECO:0000256" key="2">
    <source>
        <dbReference type="ARBA" id="ARBA00023235"/>
    </source>
</evidence>
<dbReference type="AlphaFoldDB" id="U5T3I3"/>
<dbReference type="GO" id="GO:0047661">
    <property type="term" value="F:amino-acid racemase activity"/>
    <property type="evidence" value="ECO:0007669"/>
    <property type="project" value="InterPro"/>
</dbReference>
<evidence type="ECO:0000256" key="1">
    <source>
        <dbReference type="ARBA" id="ARBA00007847"/>
    </source>
</evidence>
<protein>
    <recommendedName>
        <fullName evidence="6">Aspartate racemase</fullName>
    </recommendedName>
</protein>
<dbReference type="PATRIC" id="fig|1335757.3.peg.1003"/>